<name>A0ABY9P8V8_9GAMM</name>
<organism evidence="1 2">
    <name type="scientific">Lysobacter yananisis</name>
    <dbReference type="NCBI Taxonomy" id="1003114"/>
    <lineage>
        <taxon>Bacteria</taxon>
        <taxon>Pseudomonadati</taxon>
        <taxon>Pseudomonadota</taxon>
        <taxon>Gammaproteobacteria</taxon>
        <taxon>Lysobacterales</taxon>
        <taxon>Lysobacteraceae</taxon>
        <taxon>Lysobacter</taxon>
    </lineage>
</organism>
<protein>
    <submittedName>
        <fullName evidence="1">Uncharacterized protein</fullName>
    </submittedName>
</protein>
<accession>A0ABY9P8V8</accession>
<evidence type="ECO:0000313" key="2">
    <source>
        <dbReference type="Proteomes" id="UP001229313"/>
    </source>
</evidence>
<reference evidence="1 2" key="1">
    <citation type="submission" date="2023-08" db="EMBL/GenBank/DDBJ databases">
        <title>The whole genome sequence of Lysobacter yananisis.</title>
        <authorList>
            <person name="Sun H."/>
        </authorList>
    </citation>
    <scope>NUCLEOTIDE SEQUENCE [LARGE SCALE GENOMIC DNA]</scope>
    <source>
        <strain evidence="1 2">SNNU513</strain>
    </source>
</reference>
<evidence type="ECO:0000313" key="1">
    <source>
        <dbReference type="EMBL" id="WMT03331.1"/>
    </source>
</evidence>
<dbReference type="RefSeq" id="WP_309152108.1">
    <property type="nucleotide sequence ID" value="NZ_CP133568.1"/>
</dbReference>
<gene>
    <name evidence="1" type="ORF">RDV84_00300</name>
</gene>
<dbReference type="Proteomes" id="UP001229313">
    <property type="component" value="Chromosome"/>
</dbReference>
<dbReference type="EMBL" id="CP133568">
    <property type="protein sequence ID" value="WMT03331.1"/>
    <property type="molecule type" value="Genomic_DNA"/>
</dbReference>
<keyword evidence="2" id="KW-1185">Reference proteome</keyword>
<sequence>MMLSTQRMAADTCRKLQTVQTRLEAMAADWSEVDDCFHADLERAADAVKTILSDMREVYPPRKAGAR</sequence>
<proteinExistence type="predicted"/>